<dbReference type="Proteomes" id="UP000253273">
    <property type="component" value="Chromosome"/>
</dbReference>
<dbReference type="Pfam" id="PF03459">
    <property type="entry name" value="TOBE"/>
    <property type="match status" value="1"/>
</dbReference>
<reference evidence="4 5" key="1">
    <citation type="submission" date="2018-07" db="EMBL/GenBank/DDBJ databases">
        <title>Genome sequences of Haloplanus sp. CBA1113.</title>
        <authorList>
            <person name="Kim Y.B."/>
            <person name="Roh S.W."/>
        </authorList>
    </citation>
    <scope>NUCLEOTIDE SEQUENCE [LARGE SCALE GENOMIC DNA]</scope>
    <source>
        <strain evidence="4 5">CBA1113</strain>
    </source>
</reference>
<dbReference type="EMBL" id="CP031150">
    <property type="protein sequence ID" value="AXG06772.1"/>
    <property type="molecule type" value="Genomic_DNA"/>
</dbReference>
<protein>
    <submittedName>
        <fullName evidence="4">TOBE domain-containing protein</fullName>
    </submittedName>
</protein>
<dbReference type="AlphaFoldDB" id="A0A345E3K0"/>
<feature type="domain" description="Mop" evidence="3">
    <location>
        <begin position="2"/>
        <end position="68"/>
    </location>
</feature>
<dbReference type="InterPro" id="IPR008995">
    <property type="entry name" value="Mo/tungstate-bd_C_term_dom"/>
</dbReference>
<evidence type="ECO:0000259" key="3">
    <source>
        <dbReference type="PROSITE" id="PS51866"/>
    </source>
</evidence>
<dbReference type="SUPFAM" id="SSF50331">
    <property type="entry name" value="MOP-like"/>
    <property type="match status" value="1"/>
</dbReference>
<dbReference type="InterPro" id="IPR005116">
    <property type="entry name" value="Transp-assoc_OB_typ1"/>
</dbReference>
<evidence type="ECO:0000313" key="4">
    <source>
        <dbReference type="EMBL" id="AXG06772.1"/>
    </source>
</evidence>
<comment type="subcellular location">
    <subcellularLocation>
        <location evidence="1">Cell membrane</location>
        <topology evidence="1">Peripheral membrane protein</topology>
    </subcellularLocation>
</comment>
<organism evidence="4 5">
    <name type="scientific">Haloplanus rubicundus</name>
    <dbReference type="NCBI Taxonomy" id="1547898"/>
    <lineage>
        <taxon>Archaea</taxon>
        <taxon>Methanobacteriati</taxon>
        <taxon>Methanobacteriota</taxon>
        <taxon>Stenosarchaea group</taxon>
        <taxon>Halobacteria</taxon>
        <taxon>Halobacteriales</taxon>
        <taxon>Haloferacaceae</taxon>
        <taxon>Haloplanus</taxon>
    </lineage>
</organism>
<dbReference type="RefSeq" id="WP_114585906.1">
    <property type="nucleotide sequence ID" value="NZ_CP031150.1"/>
</dbReference>
<name>A0A345E3K0_9EURY</name>
<dbReference type="InterPro" id="IPR004606">
    <property type="entry name" value="Mop_domain"/>
</dbReference>
<keyword evidence="2" id="KW-0500">Molybdenum</keyword>
<dbReference type="GeneID" id="37283761"/>
<dbReference type="GO" id="GO:0005886">
    <property type="term" value="C:plasma membrane"/>
    <property type="evidence" value="ECO:0007669"/>
    <property type="project" value="UniProtKB-SubCell"/>
</dbReference>
<proteinExistence type="predicted"/>
<evidence type="ECO:0000313" key="5">
    <source>
        <dbReference type="Proteomes" id="UP000253273"/>
    </source>
</evidence>
<dbReference type="GO" id="GO:0015689">
    <property type="term" value="P:molybdate ion transport"/>
    <property type="evidence" value="ECO:0007669"/>
    <property type="project" value="InterPro"/>
</dbReference>
<dbReference type="NCBIfam" id="TIGR00638">
    <property type="entry name" value="Mop"/>
    <property type="match status" value="1"/>
</dbReference>
<dbReference type="KEGG" id="haj:DU500_10210"/>
<dbReference type="Gene3D" id="2.40.50.100">
    <property type="match status" value="1"/>
</dbReference>
<accession>A0A345E3K0</accession>
<gene>
    <name evidence="4" type="ORF">DU500_10210</name>
</gene>
<evidence type="ECO:0000256" key="1">
    <source>
        <dbReference type="ARBA" id="ARBA00004202"/>
    </source>
</evidence>
<dbReference type="PROSITE" id="PS51866">
    <property type="entry name" value="MOP"/>
    <property type="match status" value="1"/>
</dbReference>
<evidence type="ECO:0000256" key="2">
    <source>
        <dbReference type="ARBA" id="ARBA00022505"/>
    </source>
</evidence>
<sequence length="68" mass="7072">MALSARNRLAGTIRSVETDGLMAEVEIELDGGQVVTAVITAGSVDRLGVEEGAELDAVIKATEVMVEN</sequence>
<dbReference type="OrthoDB" id="36889at2157"/>
<keyword evidence="5" id="KW-1185">Reference proteome</keyword>